<protein>
    <submittedName>
        <fullName evidence="2">Uncharacterized protein</fullName>
    </submittedName>
</protein>
<sequence length="185" mass="20485">MIQIGTKKRLIMDSFIIAAIIVMVINIYLLTDIIGSPIAQKSELFKMADLKWQQYKQMRNQVSDDPTENSDTITAVAGIMRQIKPEKPQLLAAAQDNTEEVRKTSGMPHLSGILQVAGAGKSLRFIALMEGKRLYKNDKIMNFTIKNITAKGVLLYHNGQTSFVPAPEVYFSLAGNQTPAGAESR</sequence>
<proteinExistence type="predicted"/>
<accession>E1YL14</accession>
<keyword evidence="1" id="KW-1133">Transmembrane helix</keyword>
<keyword evidence="1" id="KW-0472">Membrane</keyword>
<evidence type="ECO:0000313" key="2">
    <source>
        <dbReference type="EMBL" id="CBX30797.1"/>
    </source>
</evidence>
<name>E1YL14_9BACT</name>
<dbReference type="EMBL" id="FR695877">
    <property type="protein sequence ID" value="CBX30797.1"/>
    <property type="molecule type" value="Genomic_DNA"/>
</dbReference>
<evidence type="ECO:0000256" key="1">
    <source>
        <dbReference type="SAM" id="Phobius"/>
    </source>
</evidence>
<feature type="transmembrane region" description="Helical" evidence="1">
    <location>
        <begin position="12"/>
        <end position="31"/>
    </location>
</feature>
<organism evidence="2">
    <name type="scientific">uncultured Desulfobacterium sp</name>
    <dbReference type="NCBI Taxonomy" id="201089"/>
    <lineage>
        <taxon>Bacteria</taxon>
        <taxon>Pseudomonadati</taxon>
        <taxon>Thermodesulfobacteriota</taxon>
        <taxon>Desulfobacteria</taxon>
        <taxon>Desulfobacterales</taxon>
        <taxon>Desulfobacteriaceae</taxon>
        <taxon>Desulfobacterium</taxon>
        <taxon>environmental samples</taxon>
    </lineage>
</organism>
<keyword evidence="1" id="KW-0812">Transmembrane</keyword>
<dbReference type="AlphaFoldDB" id="E1YL14"/>
<gene>
    <name evidence="2" type="ORF">N47_E43090</name>
</gene>
<reference evidence="2" key="1">
    <citation type="journal article" date="2011" name="Environ. Microbiol.">
        <title>Genomic insights into the metabolic potential of the polycyclic aromatic hydrocarbon degrading sulfate-reducing Deltaproteobacterium N47.</title>
        <authorList>
            <person name="Bergmann F."/>
            <person name="Selesi D."/>
            <person name="Weinmaier T."/>
            <person name="Tischler P."/>
            <person name="Rattei T."/>
            <person name="Meckenstock R.U."/>
        </authorList>
    </citation>
    <scope>NUCLEOTIDE SEQUENCE</scope>
</reference>